<dbReference type="InterPro" id="IPR007111">
    <property type="entry name" value="NACHT_NTPase"/>
</dbReference>
<dbReference type="Pfam" id="PF24883">
    <property type="entry name" value="NPHP3_N"/>
    <property type="match status" value="1"/>
</dbReference>
<evidence type="ECO:0000256" key="2">
    <source>
        <dbReference type="PROSITE-ProRule" id="PRU00221"/>
    </source>
</evidence>
<feature type="repeat" description="WD" evidence="2">
    <location>
        <begin position="1273"/>
        <end position="1307"/>
    </location>
</feature>
<dbReference type="PROSITE" id="PS50837">
    <property type="entry name" value="NACHT"/>
    <property type="match status" value="1"/>
</dbReference>
<feature type="region of interest" description="Disordered" evidence="3">
    <location>
        <begin position="1"/>
        <end position="20"/>
    </location>
</feature>
<evidence type="ECO:0000256" key="3">
    <source>
        <dbReference type="SAM" id="MobiDB-lite"/>
    </source>
</evidence>
<protein>
    <recommendedName>
        <fullName evidence="4">NACHT domain-containing protein</fullName>
    </recommendedName>
</protein>
<dbReference type="Gene3D" id="2.130.10.10">
    <property type="entry name" value="YVTN repeat-like/Quinoprotein amine dehydrogenase"/>
    <property type="match status" value="3"/>
</dbReference>
<organism evidence="5 6">
    <name type="scientific">Obba rivulosa</name>
    <dbReference type="NCBI Taxonomy" id="1052685"/>
    <lineage>
        <taxon>Eukaryota</taxon>
        <taxon>Fungi</taxon>
        <taxon>Dikarya</taxon>
        <taxon>Basidiomycota</taxon>
        <taxon>Agaricomycotina</taxon>
        <taxon>Agaricomycetes</taxon>
        <taxon>Polyporales</taxon>
        <taxon>Gelatoporiaceae</taxon>
        <taxon>Obba</taxon>
    </lineage>
</organism>
<evidence type="ECO:0000313" key="5">
    <source>
        <dbReference type="EMBL" id="OCH88508.1"/>
    </source>
</evidence>
<dbReference type="PANTHER" id="PTHR10039:SF17">
    <property type="entry name" value="FUNGAL STAND N-TERMINAL GOODBYE DOMAIN-CONTAINING PROTEIN-RELATED"/>
    <property type="match status" value="1"/>
</dbReference>
<feature type="region of interest" description="Disordered" evidence="3">
    <location>
        <begin position="89"/>
        <end position="114"/>
    </location>
</feature>
<dbReference type="InterPro" id="IPR027417">
    <property type="entry name" value="P-loop_NTPase"/>
</dbReference>
<feature type="domain" description="NACHT" evidence="4">
    <location>
        <begin position="343"/>
        <end position="493"/>
    </location>
</feature>
<dbReference type="SUPFAM" id="SSF82171">
    <property type="entry name" value="DPP6 N-terminal domain-like"/>
    <property type="match status" value="1"/>
</dbReference>
<feature type="region of interest" description="Disordered" evidence="3">
    <location>
        <begin position="1572"/>
        <end position="1597"/>
    </location>
</feature>
<feature type="compositionally biased region" description="Basic and acidic residues" evidence="3">
    <location>
        <begin position="89"/>
        <end position="104"/>
    </location>
</feature>
<dbReference type="InterPro" id="IPR056884">
    <property type="entry name" value="NPHP3-like_N"/>
</dbReference>
<proteinExistence type="predicted"/>
<evidence type="ECO:0000313" key="6">
    <source>
        <dbReference type="Proteomes" id="UP000250043"/>
    </source>
</evidence>
<dbReference type="OrthoDB" id="2804352at2759"/>
<dbReference type="PANTHER" id="PTHR10039">
    <property type="entry name" value="AMELOGENIN"/>
    <property type="match status" value="1"/>
</dbReference>
<dbReference type="Gene3D" id="3.40.50.300">
    <property type="entry name" value="P-loop containing nucleotide triphosphate hydrolases"/>
    <property type="match status" value="1"/>
</dbReference>
<keyword evidence="1" id="KW-0677">Repeat</keyword>
<dbReference type="Pfam" id="PF00400">
    <property type="entry name" value="WD40"/>
    <property type="match status" value="3"/>
</dbReference>
<dbReference type="SMART" id="SM00320">
    <property type="entry name" value="WD40"/>
    <property type="match status" value="3"/>
</dbReference>
<evidence type="ECO:0000256" key="1">
    <source>
        <dbReference type="ARBA" id="ARBA00022737"/>
    </source>
</evidence>
<dbReference type="InterPro" id="IPR015943">
    <property type="entry name" value="WD40/YVTN_repeat-like_dom_sf"/>
</dbReference>
<keyword evidence="2" id="KW-0853">WD repeat</keyword>
<accession>A0A8E2AQH0</accession>
<dbReference type="Proteomes" id="UP000250043">
    <property type="component" value="Unassembled WGS sequence"/>
</dbReference>
<dbReference type="EMBL" id="KV722451">
    <property type="protein sequence ID" value="OCH88508.1"/>
    <property type="molecule type" value="Genomic_DNA"/>
</dbReference>
<evidence type="ECO:0000259" key="4">
    <source>
        <dbReference type="PROSITE" id="PS50837"/>
    </source>
</evidence>
<dbReference type="CDD" id="cd21037">
    <property type="entry name" value="MLKL_NTD"/>
    <property type="match status" value="1"/>
</dbReference>
<reference evidence="5 6" key="1">
    <citation type="submission" date="2016-07" db="EMBL/GenBank/DDBJ databases">
        <title>Draft genome of the white-rot fungus Obba rivulosa 3A-2.</title>
        <authorList>
            <consortium name="DOE Joint Genome Institute"/>
            <person name="Miettinen O."/>
            <person name="Riley R."/>
            <person name="Acob R."/>
            <person name="Barry K."/>
            <person name="Cullen D."/>
            <person name="De Vries R."/>
            <person name="Hainaut M."/>
            <person name="Hatakka A."/>
            <person name="Henrissat B."/>
            <person name="Hilden K."/>
            <person name="Kuo R."/>
            <person name="Labutti K."/>
            <person name="Lipzen A."/>
            <person name="Makela M.R."/>
            <person name="Sandor L."/>
            <person name="Spatafora J.W."/>
            <person name="Grigoriev I.V."/>
            <person name="Hibbett D.S."/>
        </authorList>
    </citation>
    <scope>NUCLEOTIDE SEQUENCE [LARGE SCALE GENOMIC DNA]</scope>
    <source>
        <strain evidence="5 6">3A-2</strain>
    </source>
</reference>
<sequence length="1597" mass="179394">MHWNRLTGRAHPSSSQKAETQGIIQGIGELVALSHDKDASQEAWKAITLLLPALIEYVMNMKIADPAKASLERSIDDLLTILEKVVADEESKTGDPKQSDDSHPDGLASEETENTSRWLKTFDRIVDNLKDALDVAKDADISVPGIAIAITLLSKLVEKAQDARTNSRTKKSFLRSIRDFEHLLEESAREIQSETSGLRSAASVQGDQRLTNIIIKLLCDLQKLRRRAEELFKKHTFTKYIDSSSDREALDDMQKDVDALKQNLKTRLEFIRTHALTQVVDLIKKQVDRQLTADQEAILNKLRFVDASWRSANAGKSRLLPGTREKLLQDLTAWAQDSSRGARVFVIHGPAGMGKSTIAYEFAKRMEGGGLLGASFFFQRGSEERSDLHRVIPTLVWQLAHSQPEPLRGYLIKAVKDHLDHGFDQLTDHQLQDLLKIPLSNVPSQQGPVVMILDAVDESSEHHRELVPVMLEQLLGSMSNMTFPLRVLITTRPEHDIHATLSLTTYKTITSTCKLRDLDPHHHDIRFFIEAELKKLPEGRVRELLDARRHAVKLLTQKAGGLFLFATIAMTYLRKHDRNVVAAFDELVHAEPAVEMYVPLDKIYLTVLGDAQKELQGTAWRAHIGTVLGCIALSREYLTPKIMHGLLGTPTDGILSVVDHMSSILMTPFDVLDEDSEIRPLHTSFTQFLVDPTRCRNEEFLVDMRAFHGRLAAGSLAMMTALDDGSVLRQNLVPRKDPAMVIMKQDVHNLKTLVEQTIPKDTRYSCLFWASHICETRSTEGSIRALKGFLTSKLLIWFELLSYMDRLDVAVQALMKVREWCEMEKVSDEDTSVLVHDARRFILEYFDVINHCPEHMYISVLPMMPESTLLKYYPSTSPRAVRMLTPRPAGWGSCVRVIAQDDGIADLKYSPDGRWIISVASSVRFWDAASGVLLFEMPPPRMDQLPVQSAGPLHGENPSARPINAFAISGDSRRIVFARVFELKLSLWDVAARVQLHEFKGDSGDEAEEYLRVTFTRDDKQIVALTGRRFRPQFPGEPIFALSHLRVWDVDRGTAVQEHALRIQSPNTQRVISSALSRDGLSLVSIQEDIHTRDVVLQVWNLGSEQPIATLPVLPEARKPFCALFHPKRHDQVVFACGGLLPPAILPQCCVGLWEYKSGKVVFFEGNTGHIFRRLAISPTGDTVATFLGKPQTPQDMMNVEDQIMRLWDAGSRIPLANLKVSGTVTALVAFSPDGRQLASVHQIAQGHQSRHIRVWDVTKEGISAHIRDAFAVVQVAFSSDGSLIALGHRDGTMNIWQTISGKKLRTLTIKSYSDLHGDYSIPVSVAFVHHDCQVLCICLSKLQGPRKWKLAKLDLENSEETATSPRYPLDLPPIDGRFSKDGGSLMMIVPDDFQSSSILVLKWIIEDRPDGPHLVDEGPTQLGRFFPDALNPSLLTRFYFSNDCRKLYLVRFRSRMLQIDSLPLDQPSYQFAPVDEDTMPPEDLDATMRYVYDRETSALCWARPFNSYPRRLLWLTLSAHQDSGDPLLQAYGHHVVICSASGHFAILDLKNYPEFISEATSGTEQLPLWYHAPQEAGPEQGSRHSGEDGCSQQSSV</sequence>
<gene>
    <name evidence="5" type="ORF">OBBRIDRAFT_827101</name>
</gene>
<dbReference type="PROSITE" id="PS50082">
    <property type="entry name" value="WD_REPEATS_2"/>
    <property type="match status" value="1"/>
</dbReference>
<dbReference type="InterPro" id="IPR001680">
    <property type="entry name" value="WD40_rpt"/>
</dbReference>
<dbReference type="SUPFAM" id="SSF52540">
    <property type="entry name" value="P-loop containing nucleoside triphosphate hydrolases"/>
    <property type="match status" value="1"/>
</dbReference>
<name>A0A8E2AQH0_9APHY</name>
<dbReference type="InterPro" id="IPR059179">
    <property type="entry name" value="MLKL-like_MCAfunc"/>
</dbReference>
<keyword evidence="6" id="KW-1185">Reference proteome</keyword>